<sequence length="287" mass="31416">MVTNMVKEIGHGPRKIEEVRKGIEIDVRLGDWVVVENGVWQFNLKPAEGRKSITLSSRERLETLVAIVKGTFQICETKSVVLSYECPEVMGIDDYGSTPPVSLMTDEDVNFFEAVCSHIENVCLCVTVHDGDDLGLNTNKFDGVRQEVGEEAEVGKGKGKADDMVDVAVDEWSSYDGDSDDGEWHTFALSDGETFETGDRTETAMEDPLLGVNEVGECSHKWPCQLDLIDSGDDEDIDDVNIVGKSRPCVLQNCSAEALTSVLSIARGTPRDAPPVLDDSITVGEHF</sequence>
<evidence type="ECO:0000313" key="2">
    <source>
        <dbReference type="Proteomes" id="UP000029120"/>
    </source>
</evidence>
<proteinExistence type="predicted"/>
<dbReference type="Proteomes" id="UP000029120">
    <property type="component" value="Chromosome 7"/>
</dbReference>
<name>A0A087GK42_ARAAL</name>
<gene>
    <name evidence="1" type="ordered locus">AALP_Aa7g236400</name>
</gene>
<dbReference type="AlphaFoldDB" id="A0A087GK42"/>
<protein>
    <submittedName>
        <fullName evidence="1">Uncharacterized protein</fullName>
    </submittedName>
</protein>
<keyword evidence="2" id="KW-1185">Reference proteome</keyword>
<reference evidence="2" key="1">
    <citation type="journal article" date="2015" name="Nat. Plants">
        <title>Genome expansion of Arabis alpina linked with retrotransposition and reduced symmetric DNA methylation.</title>
        <authorList>
            <person name="Willing E.M."/>
            <person name="Rawat V."/>
            <person name="Mandakova T."/>
            <person name="Maumus F."/>
            <person name="James G.V."/>
            <person name="Nordstroem K.J."/>
            <person name="Becker C."/>
            <person name="Warthmann N."/>
            <person name="Chica C."/>
            <person name="Szarzynska B."/>
            <person name="Zytnicki M."/>
            <person name="Albani M.C."/>
            <person name="Kiefer C."/>
            <person name="Bergonzi S."/>
            <person name="Castaings L."/>
            <person name="Mateos J.L."/>
            <person name="Berns M.C."/>
            <person name="Bujdoso N."/>
            <person name="Piofczyk T."/>
            <person name="de Lorenzo L."/>
            <person name="Barrero-Sicilia C."/>
            <person name="Mateos I."/>
            <person name="Piednoel M."/>
            <person name="Hagmann J."/>
            <person name="Chen-Min-Tao R."/>
            <person name="Iglesias-Fernandez R."/>
            <person name="Schuster S.C."/>
            <person name="Alonso-Blanco C."/>
            <person name="Roudier F."/>
            <person name="Carbonero P."/>
            <person name="Paz-Ares J."/>
            <person name="Davis S.J."/>
            <person name="Pecinka A."/>
            <person name="Quesneville H."/>
            <person name="Colot V."/>
            <person name="Lysak M.A."/>
            <person name="Weigel D."/>
            <person name="Coupland G."/>
            <person name="Schneeberger K."/>
        </authorList>
    </citation>
    <scope>NUCLEOTIDE SEQUENCE [LARGE SCALE GENOMIC DNA]</scope>
    <source>
        <strain evidence="2">cv. Pajares</strain>
    </source>
</reference>
<dbReference type="OrthoDB" id="1040289at2759"/>
<dbReference type="Gramene" id="KFK30244">
    <property type="protein sequence ID" value="KFK30244"/>
    <property type="gene ID" value="AALP_AA7G236400"/>
</dbReference>
<dbReference type="EMBL" id="CM002875">
    <property type="protein sequence ID" value="KFK30244.1"/>
    <property type="molecule type" value="Genomic_DNA"/>
</dbReference>
<organism evidence="1 2">
    <name type="scientific">Arabis alpina</name>
    <name type="common">Alpine rock-cress</name>
    <dbReference type="NCBI Taxonomy" id="50452"/>
    <lineage>
        <taxon>Eukaryota</taxon>
        <taxon>Viridiplantae</taxon>
        <taxon>Streptophyta</taxon>
        <taxon>Embryophyta</taxon>
        <taxon>Tracheophyta</taxon>
        <taxon>Spermatophyta</taxon>
        <taxon>Magnoliopsida</taxon>
        <taxon>eudicotyledons</taxon>
        <taxon>Gunneridae</taxon>
        <taxon>Pentapetalae</taxon>
        <taxon>rosids</taxon>
        <taxon>malvids</taxon>
        <taxon>Brassicales</taxon>
        <taxon>Brassicaceae</taxon>
        <taxon>Arabideae</taxon>
        <taxon>Arabis</taxon>
    </lineage>
</organism>
<accession>A0A087GK42</accession>
<evidence type="ECO:0000313" key="1">
    <source>
        <dbReference type="EMBL" id="KFK30244.1"/>
    </source>
</evidence>